<keyword evidence="2" id="KW-1185">Reference proteome</keyword>
<gene>
    <name evidence="1" type="ORF">KIN20_016994</name>
</gene>
<name>A0AAD5N5Y1_PARTN</name>
<evidence type="ECO:0000313" key="1">
    <source>
        <dbReference type="EMBL" id="KAJ1358544.1"/>
    </source>
</evidence>
<protein>
    <submittedName>
        <fullName evidence="1">Uncharacterized protein</fullName>
    </submittedName>
</protein>
<organism evidence="1 2">
    <name type="scientific">Parelaphostrongylus tenuis</name>
    <name type="common">Meningeal worm</name>
    <dbReference type="NCBI Taxonomy" id="148309"/>
    <lineage>
        <taxon>Eukaryota</taxon>
        <taxon>Metazoa</taxon>
        <taxon>Ecdysozoa</taxon>
        <taxon>Nematoda</taxon>
        <taxon>Chromadorea</taxon>
        <taxon>Rhabditida</taxon>
        <taxon>Rhabditina</taxon>
        <taxon>Rhabditomorpha</taxon>
        <taxon>Strongyloidea</taxon>
        <taxon>Metastrongylidae</taxon>
        <taxon>Parelaphostrongylus</taxon>
    </lineage>
</organism>
<dbReference type="EMBL" id="JAHQIW010003395">
    <property type="protein sequence ID" value="KAJ1358544.1"/>
    <property type="molecule type" value="Genomic_DNA"/>
</dbReference>
<reference evidence="1" key="1">
    <citation type="submission" date="2021-06" db="EMBL/GenBank/DDBJ databases">
        <title>Parelaphostrongylus tenuis whole genome reference sequence.</title>
        <authorList>
            <person name="Garwood T.J."/>
            <person name="Larsen P.A."/>
            <person name="Fountain-Jones N.M."/>
            <person name="Garbe J.R."/>
            <person name="Macchietto M.G."/>
            <person name="Kania S.A."/>
            <person name="Gerhold R.W."/>
            <person name="Richards J.E."/>
            <person name="Wolf T.M."/>
        </authorList>
    </citation>
    <scope>NUCLEOTIDE SEQUENCE</scope>
    <source>
        <strain evidence="1">MNPRO001-30</strain>
        <tissue evidence="1">Meninges</tissue>
    </source>
</reference>
<sequence length="108" mass="11467">MPQPVQSPGFRFIGLSSLPRTEVVSGRGGGATASLEGPSDFINAGGLFIFEGKPRSGRPTKLSCENLIAALEDEPSSCARKSAAELDASHATMLTHLHQLNFDDKKLQ</sequence>
<comment type="caution">
    <text evidence="1">The sequence shown here is derived from an EMBL/GenBank/DDBJ whole genome shotgun (WGS) entry which is preliminary data.</text>
</comment>
<dbReference type="Proteomes" id="UP001196413">
    <property type="component" value="Unassembled WGS sequence"/>
</dbReference>
<evidence type="ECO:0000313" key="2">
    <source>
        <dbReference type="Proteomes" id="UP001196413"/>
    </source>
</evidence>
<dbReference type="AlphaFoldDB" id="A0AAD5N5Y1"/>
<accession>A0AAD5N5Y1</accession>
<proteinExistence type="predicted"/>